<sequence length="136" mass="15807">MSDDWDESPVDLTNHFSNNIKYNRGGGERSSNNWRNPQNDNGNYDRGSKINDLQCETGAKIMVLTETVDDNTTVKINGLKDEINKAKEWMEQLTIERVPRQDKQFFNQALIVHNDLPEVIDWKALSEECDRYSKEK</sequence>
<evidence type="ECO:0000313" key="4">
    <source>
        <dbReference type="EMBL" id="KAK4877041.1"/>
    </source>
</evidence>
<evidence type="ECO:0000256" key="2">
    <source>
        <dbReference type="SAM" id="MobiDB-lite"/>
    </source>
</evidence>
<name>A0AAN7P8W5_9COLE</name>
<feature type="region of interest" description="Disordered" evidence="2">
    <location>
        <begin position="1"/>
        <end position="49"/>
    </location>
</feature>
<evidence type="ECO:0000259" key="3">
    <source>
        <dbReference type="Pfam" id="PF00013"/>
    </source>
</evidence>
<dbReference type="Proteomes" id="UP001353858">
    <property type="component" value="Unassembled WGS sequence"/>
</dbReference>
<keyword evidence="5" id="KW-1185">Reference proteome</keyword>
<dbReference type="EMBL" id="JARPUR010000004">
    <property type="protein sequence ID" value="KAK4877041.1"/>
    <property type="molecule type" value="Genomic_DNA"/>
</dbReference>
<dbReference type="AlphaFoldDB" id="A0AAN7P8W5"/>
<evidence type="ECO:0000256" key="1">
    <source>
        <dbReference type="PROSITE-ProRule" id="PRU00117"/>
    </source>
</evidence>
<dbReference type="Gene3D" id="3.30.1370.10">
    <property type="entry name" value="K Homology domain, type 1"/>
    <property type="match status" value="1"/>
</dbReference>
<gene>
    <name evidence="4" type="ORF">RN001_009547</name>
</gene>
<organism evidence="4 5">
    <name type="scientific">Aquatica leii</name>
    <dbReference type="NCBI Taxonomy" id="1421715"/>
    <lineage>
        <taxon>Eukaryota</taxon>
        <taxon>Metazoa</taxon>
        <taxon>Ecdysozoa</taxon>
        <taxon>Arthropoda</taxon>
        <taxon>Hexapoda</taxon>
        <taxon>Insecta</taxon>
        <taxon>Pterygota</taxon>
        <taxon>Neoptera</taxon>
        <taxon>Endopterygota</taxon>
        <taxon>Coleoptera</taxon>
        <taxon>Polyphaga</taxon>
        <taxon>Elateriformia</taxon>
        <taxon>Elateroidea</taxon>
        <taxon>Lampyridae</taxon>
        <taxon>Luciolinae</taxon>
        <taxon>Aquatica</taxon>
    </lineage>
</organism>
<keyword evidence="1" id="KW-0694">RNA-binding</keyword>
<dbReference type="GO" id="GO:0010468">
    <property type="term" value="P:regulation of gene expression"/>
    <property type="evidence" value="ECO:0007669"/>
    <property type="project" value="UniProtKB-ARBA"/>
</dbReference>
<accession>A0AAN7P8W5</accession>
<dbReference type="PROSITE" id="PS50084">
    <property type="entry name" value="KH_TYPE_1"/>
    <property type="match status" value="1"/>
</dbReference>
<evidence type="ECO:0000313" key="5">
    <source>
        <dbReference type="Proteomes" id="UP001353858"/>
    </source>
</evidence>
<dbReference type="GO" id="GO:0003723">
    <property type="term" value="F:RNA binding"/>
    <property type="evidence" value="ECO:0007669"/>
    <property type="project" value="UniProtKB-UniRule"/>
</dbReference>
<proteinExistence type="predicted"/>
<feature type="domain" description="K Homology" evidence="3">
    <location>
        <begin position="46"/>
        <end position="91"/>
    </location>
</feature>
<comment type="caution">
    <text evidence="4">The sequence shown here is derived from an EMBL/GenBank/DDBJ whole genome shotgun (WGS) entry which is preliminary data.</text>
</comment>
<dbReference type="InterPro" id="IPR004088">
    <property type="entry name" value="KH_dom_type_1"/>
</dbReference>
<dbReference type="Pfam" id="PF00013">
    <property type="entry name" value="KH_1"/>
    <property type="match status" value="1"/>
</dbReference>
<dbReference type="InterPro" id="IPR036612">
    <property type="entry name" value="KH_dom_type_1_sf"/>
</dbReference>
<protein>
    <recommendedName>
        <fullName evidence="3">K Homology domain-containing protein</fullName>
    </recommendedName>
</protein>
<reference evidence="5" key="1">
    <citation type="submission" date="2023-01" db="EMBL/GenBank/DDBJ databases">
        <title>Key to firefly adult light organ development and bioluminescence: homeobox transcription factors regulate luciferase expression and transportation to peroxisome.</title>
        <authorList>
            <person name="Fu X."/>
        </authorList>
    </citation>
    <scope>NUCLEOTIDE SEQUENCE [LARGE SCALE GENOMIC DNA]</scope>
</reference>
<feature type="compositionally biased region" description="Polar residues" evidence="2">
    <location>
        <begin position="29"/>
        <end position="42"/>
    </location>
</feature>
<dbReference type="SUPFAM" id="SSF54791">
    <property type="entry name" value="Eukaryotic type KH-domain (KH-domain type I)"/>
    <property type="match status" value="1"/>
</dbReference>